<feature type="compositionally biased region" description="Polar residues" evidence="2">
    <location>
        <begin position="313"/>
        <end position="324"/>
    </location>
</feature>
<dbReference type="GO" id="GO:0005096">
    <property type="term" value="F:GTPase activator activity"/>
    <property type="evidence" value="ECO:0007669"/>
    <property type="project" value="UniProtKB-KW"/>
</dbReference>
<evidence type="ECO:0000256" key="1">
    <source>
        <dbReference type="ARBA" id="ARBA00022468"/>
    </source>
</evidence>
<dbReference type="SUPFAM" id="SSF48350">
    <property type="entry name" value="GTPase activation domain, GAP"/>
    <property type="match status" value="1"/>
</dbReference>
<feature type="region of interest" description="Disordered" evidence="2">
    <location>
        <begin position="301"/>
        <end position="415"/>
    </location>
</feature>
<reference evidence="5" key="1">
    <citation type="submission" date="2005-09" db="EMBL/GenBank/DDBJ databases">
        <title>Annotation of the Aspergillus terreus NIH2624 genome.</title>
        <authorList>
            <person name="Birren B.W."/>
            <person name="Lander E.S."/>
            <person name="Galagan J.E."/>
            <person name="Nusbaum C."/>
            <person name="Devon K."/>
            <person name="Henn M."/>
            <person name="Ma L.-J."/>
            <person name="Jaffe D.B."/>
            <person name="Butler J."/>
            <person name="Alvarez P."/>
            <person name="Gnerre S."/>
            <person name="Grabherr M."/>
            <person name="Kleber M."/>
            <person name="Mauceli E.W."/>
            <person name="Brockman W."/>
            <person name="Rounsley S."/>
            <person name="Young S.K."/>
            <person name="LaButti K."/>
            <person name="Pushparaj V."/>
            <person name="DeCaprio D."/>
            <person name="Crawford M."/>
            <person name="Koehrsen M."/>
            <person name="Engels R."/>
            <person name="Montgomery P."/>
            <person name="Pearson M."/>
            <person name="Howarth C."/>
            <person name="Larson L."/>
            <person name="Luoma S."/>
            <person name="White J."/>
            <person name="Alvarado L."/>
            <person name="Kodira C.D."/>
            <person name="Zeng Q."/>
            <person name="Oleary S."/>
            <person name="Yandava C."/>
            <person name="Denning D.W."/>
            <person name="Nierman W.C."/>
            <person name="Milne T."/>
            <person name="Madden K."/>
        </authorList>
    </citation>
    <scope>NUCLEOTIDE SEQUENCE [LARGE SCALE GENOMIC DNA]</scope>
    <source>
        <strain evidence="5">NIH 2624 / FGSC A1156</strain>
    </source>
</reference>
<evidence type="ECO:0000313" key="4">
    <source>
        <dbReference type="EMBL" id="EAU30933.1"/>
    </source>
</evidence>
<dbReference type="InterPro" id="IPR008936">
    <property type="entry name" value="Rho_GTPase_activation_prot"/>
</dbReference>
<dbReference type="GO" id="GO:0005938">
    <property type="term" value="C:cell cortex"/>
    <property type="evidence" value="ECO:0007669"/>
    <property type="project" value="UniProtKB-ARBA"/>
</dbReference>
<gene>
    <name evidence="4" type="ORF">ATEG_08801</name>
</gene>
<evidence type="ECO:0000313" key="5">
    <source>
        <dbReference type="Proteomes" id="UP000007963"/>
    </source>
</evidence>
<sequence>MADVDTSAQAASSPRDPDAPPLSAGSTGPQSQPEAHPAPPVVSEELKARLDKVIYSDIGITHPLDSIGSKALLQLGASYNDLSRFHDRMADHGLQFSVSLQQMADDLHELAANTERGRKQWKQTGLSAEKKVTEAEASAEKAKAKYDSLAEQYDRVRTGDKQGGKFGLKGHKSAAQHEEDLLRKVQNADADYQAKVQAAQTARQELVATHRPQAVYNIQKLIAECDSGLGLQLQKFATFNEKLLVGQGLSISPLKDGATAGSKSLYEVVQHVDNQKDFHDYILSHESNPNAVASEQIQYHRHPTLGGGPSPVVGTSQTSTQNKRQSMLPQSFSQQQLPLSQPSVQTPASAPAAEPAPTTQTLPYHPPQPDSFSAPYQPPYPTSANEKAPLNPPAMTGSLAPQPSPLPPPTSTFQSHLPPLKPVFGVSLNDLYARDGTAVPMIVYQCFQAIELFGLDMEGIYRLSGSANHISQMKALFDNDSSQVDFTNPENFYHDVNSVAGLLKQFFRDLPDPLFTSQAYADFISAARIDDDIQRRDSLHALVNNLPDAHYATLRALILHLNKIQEHYTQNRMNAGNIAICFGPTLMGASSGGGGNIADAGWQVRVIETILVNTFQIFDDD</sequence>
<dbReference type="eggNOG" id="KOG1450">
    <property type="taxonomic scope" value="Eukaryota"/>
</dbReference>
<dbReference type="PANTHER" id="PTHR23176:SF136">
    <property type="entry name" value="RHO GTPASE ACTIVATOR (RGD1)"/>
    <property type="match status" value="1"/>
</dbReference>
<dbReference type="Gene3D" id="1.10.555.10">
    <property type="entry name" value="Rho GTPase activation protein"/>
    <property type="match status" value="1"/>
</dbReference>
<dbReference type="GeneID" id="4323234"/>
<dbReference type="SUPFAM" id="SSF103657">
    <property type="entry name" value="BAR/IMD domain-like"/>
    <property type="match status" value="1"/>
</dbReference>
<dbReference type="SMART" id="SM00324">
    <property type="entry name" value="RhoGAP"/>
    <property type="match status" value="1"/>
</dbReference>
<dbReference type="Gene3D" id="1.20.1270.60">
    <property type="entry name" value="Arfaptin homology (AH) domain/BAR domain"/>
    <property type="match status" value="1"/>
</dbReference>
<name>Q0CBY3_ASPTN</name>
<evidence type="ECO:0000256" key="2">
    <source>
        <dbReference type="SAM" id="MobiDB-lite"/>
    </source>
</evidence>
<dbReference type="OMA" id="ENTNEEW"/>
<feature type="region of interest" description="Disordered" evidence="2">
    <location>
        <begin position="1"/>
        <end position="43"/>
    </location>
</feature>
<dbReference type="HOGENOM" id="CLU_010730_3_0_1"/>
<dbReference type="PANTHER" id="PTHR23176">
    <property type="entry name" value="RHO/RAC/CDC GTPASE-ACTIVATING PROTEIN"/>
    <property type="match status" value="1"/>
</dbReference>
<dbReference type="EMBL" id="CH476606">
    <property type="protein sequence ID" value="EAU30933.1"/>
    <property type="molecule type" value="Genomic_DNA"/>
</dbReference>
<dbReference type="VEuPathDB" id="FungiDB:ATEG_08801"/>
<feature type="compositionally biased region" description="Low complexity" evidence="2">
    <location>
        <begin position="325"/>
        <end position="363"/>
    </location>
</feature>
<evidence type="ECO:0000259" key="3">
    <source>
        <dbReference type="PROSITE" id="PS50238"/>
    </source>
</evidence>
<keyword evidence="1" id="KW-0343">GTPase activation</keyword>
<dbReference type="OrthoDB" id="437889at2759"/>
<dbReference type="InterPro" id="IPR000198">
    <property type="entry name" value="RhoGAP_dom"/>
</dbReference>
<dbReference type="Proteomes" id="UP000007963">
    <property type="component" value="Unassembled WGS sequence"/>
</dbReference>
<dbReference type="Pfam" id="PF00620">
    <property type="entry name" value="RhoGAP"/>
    <property type="match status" value="1"/>
</dbReference>
<organism evidence="4 5">
    <name type="scientific">Aspergillus terreus (strain NIH 2624 / FGSC A1156)</name>
    <dbReference type="NCBI Taxonomy" id="341663"/>
    <lineage>
        <taxon>Eukaryota</taxon>
        <taxon>Fungi</taxon>
        <taxon>Dikarya</taxon>
        <taxon>Ascomycota</taxon>
        <taxon>Pezizomycotina</taxon>
        <taxon>Eurotiomycetes</taxon>
        <taxon>Eurotiomycetidae</taxon>
        <taxon>Eurotiales</taxon>
        <taxon>Aspergillaceae</taxon>
        <taxon>Aspergillus</taxon>
        <taxon>Aspergillus subgen. Circumdati</taxon>
    </lineage>
</organism>
<dbReference type="PROSITE" id="PS50238">
    <property type="entry name" value="RHOGAP"/>
    <property type="match status" value="1"/>
</dbReference>
<dbReference type="AlphaFoldDB" id="Q0CBY3"/>
<dbReference type="RefSeq" id="XP_001217387.1">
    <property type="nucleotide sequence ID" value="XM_001217386.1"/>
</dbReference>
<dbReference type="GO" id="GO:0007165">
    <property type="term" value="P:signal transduction"/>
    <property type="evidence" value="ECO:0007669"/>
    <property type="project" value="InterPro"/>
</dbReference>
<accession>Q0CBY3</accession>
<dbReference type="STRING" id="341663.Q0CBY3"/>
<feature type="domain" description="Rho-GAP" evidence="3">
    <location>
        <begin position="426"/>
        <end position="618"/>
    </location>
</feature>
<dbReference type="InterPro" id="IPR050729">
    <property type="entry name" value="Rho-GAP"/>
</dbReference>
<proteinExistence type="predicted"/>
<protein>
    <recommendedName>
        <fullName evidence="3">Rho-GAP domain-containing protein</fullName>
    </recommendedName>
</protein>
<dbReference type="FunFam" id="1.10.555.10:FF:000041">
    <property type="entry name" value="Rho GTPase activator (Rgd1)"/>
    <property type="match status" value="1"/>
</dbReference>
<dbReference type="InterPro" id="IPR027267">
    <property type="entry name" value="AH/BAR_dom_sf"/>
</dbReference>